<comment type="caution">
    <text evidence="3">The sequence shown here is derived from an EMBL/GenBank/DDBJ whole genome shotgun (WGS) entry which is preliminary data.</text>
</comment>
<evidence type="ECO:0000256" key="1">
    <source>
        <dbReference type="SAM" id="SignalP"/>
    </source>
</evidence>
<dbReference type="InterPro" id="IPR049236">
    <property type="entry name" value="DUF6850"/>
</dbReference>
<dbReference type="EMBL" id="QLMA01000004">
    <property type="protein sequence ID" value="RAJ82211.1"/>
    <property type="molecule type" value="Genomic_DNA"/>
</dbReference>
<name>A0A327VYS0_9BACT</name>
<proteinExistence type="predicted"/>
<dbReference type="Pfam" id="PF21012">
    <property type="entry name" value="DUF6850"/>
    <property type="match status" value="1"/>
</dbReference>
<organism evidence="3 4">
    <name type="scientific">Chitinophaga dinghuensis</name>
    <dbReference type="NCBI Taxonomy" id="1539050"/>
    <lineage>
        <taxon>Bacteria</taxon>
        <taxon>Pseudomonadati</taxon>
        <taxon>Bacteroidota</taxon>
        <taxon>Chitinophagia</taxon>
        <taxon>Chitinophagales</taxon>
        <taxon>Chitinophagaceae</taxon>
        <taxon>Chitinophaga</taxon>
    </lineage>
</organism>
<keyword evidence="4" id="KW-1185">Reference proteome</keyword>
<feature type="chain" id="PRO_5016283897" description="DUF6850 domain-containing protein" evidence="1">
    <location>
        <begin position="19"/>
        <end position="519"/>
    </location>
</feature>
<protein>
    <recommendedName>
        <fullName evidence="2">DUF6850 domain-containing protein</fullName>
    </recommendedName>
</protein>
<evidence type="ECO:0000259" key="2">
    <source>
        <dbReference type="Pfam" id="PF21012"/>
    </source>
</evidence>
<evidence type="ECO:0000313" key="3">
    <source>
        <dbReference type="EMBL" id="RAJ82211.1"/>
    </source>
</evidence>
<feature type="signal peptide" evidence="1">
    <location>
        <begin position="1"/>
        <end position="18"/>
    </location>
</feature>
<evidence type="ECO:0000313" key="4">
    <source>
        <dbReference type="Proteomes" id="UP000249819"/>
    </source>
</evidence>
<feature type="domain" description="DUF6850" evidence="2">
    <location>
        <begin position="46"/>
        <end position="519"/>
    </location>
</feature>
<reference evidence="3 4" key="1">
    <citation type="submission" date="2018-06" db="EMBL/GenBank/DDBJ databases">
        <title>Genomic Encyclopedia of Archaeal and Bacterial Type Strains, Phase II (KMG-II): from individual species to whole genera.</title>
        <authorList>
            <person name="Goeker M."/>
        </authorList>
    </citation>
    <scope>NUCLEOTIDE SEQUENCE [LARGE SCALE GENOMIC DNA]</scope>
    <source>
        <strain evidence="3 4">DSM 29821</strain>
    </source>
</reference>
<dbReference type="OrthoDB" id="831538at2"/>
<sequence length="519" mass="58699">MRRMALLLCLMMSVGVFAQQQGPTDSVWVYQPAQDRYRWATASIAALHRYGIANTGIVSLEVKGEAGGFRYAQLPEQQTMVGFHSEGIRTLGRFRAYGHFSYSRFRDDSVSWQLQGKQDLNRPYFLAARKAGDFQRQRYLMEGRLAYELLPGKLLIGTGIYYLYNTAFRSQDPRPGTKELELIVSPDIALNTGKHTLGLTPEVGYSFEQTDIVYLNKQYQNNFDSIPERRTWIIMGMGYRQPRPGGDNTIRTTSRIAGLTFSDVYSNNDWTAQLSAGYHWRYYKTGTFLENSLKASNWGTYTLEEYKLQAAVYKAQQHSLQLKVHYATGMDMNKYQPSTNIPPLNGTNYTYHALDAHLKYSLVAHPGAALTPGLDASVQLNTLEKQDFIATQYLQSAVLHPEIAGLLYGKGQQGDRWKLRLSGGLVLPLQTSVSVSPLQMNDMVLDVLYHDYYFLNSKAFSGGIAGQYMTKRLLKTVPVGIAGHVNYLGRLQEPDYVFPEIREVGAYRIQCSVSLNIYL</sequence>
<dbReference type="RefSeq" id="WP_146616199.1">
    <property type="nucleotide sequence ID" value="NZ_QLMA01000004.1"/>
</dbReference>
<dbReference type="Proteomes" id="UP000249819">
    <property type="component" value="Unassembled WGS sequence"/>
</dbReference>
<gene>
    <name evidence="3" type="ORF">CLV59_104436</name>
</gene>
<keyword evidence="1" id="KW-0732">Signal</keyword>
<accession>A0A327VYS0</accession>
<dbReference type="AlphaFoldDB" id="A0A327VYS0"/>